<evidence type="ECO:0000313" key="3">
    <source>
        <dbReference type="Proteomes" id="UP000816034"/>
    </source>
</evidence>
<dbReference type="EMBL" id="PYSW02000014">
    <property type="protein sequence ID" value="KAG2386986.1"/>
    <property type="molecule type" value="Genomic_DNA"/>
</dbReference>
<accession>A0AA88GRC1</accession>
<reference evidence="2 3" key="1">
    <citation type="journal article" date="2018" name="BMC Genomics">
        <title>The genome of Naegleria lovaniensis, the basis for a comparative approach to unravel pathogenicity factors of the human pathogenic amoeba N. fowleri.</title>
        <authorList>
            <person name="Liechti N."/>
            <person name="Schurch N."/>
            <person name="Bruggmann R."/>
            <person name="Wittwer M."/>
        </authorList>
    </citation>
    <scope>NUCLEOTIDE SEQUENCE [LARGE SCALE GENOMIC DNA]</scope>
    <source>
        <strain evidence="2 3">ATCC 30569</strain>
    </source>
</reference>
<keyword evidence="3" id="KW-1185">Reference proteome</keyword>
<comment type="caution">
    <text evidence="2">The sequence shown here is derived from an EMBL/GenBank/DDBJ whole genome shotgun (WGS) entry which is preliminary data.</text>
</comment>
<name>A0AA88GRC1_NAELO</name>
<feature type="region of interest" description="Disordered" evidence="1">
    <location>
        <begin position="1184"/>
        <end position="1233"/>
    </location>
</feature>
<feature type="compositionally biased region" description="Low complexity" evidence="1">
    <location>
        <begin position="1212"/>
        <end position="1233"/>
    </location>
</feature>
<evidence type="ECO:0000256" key="1">
    <source>
        <dbReference type="SAM" id="MobiDB-lite"/>
    </source>
</evidence>
<sequence length="1271" mass="145902">MENSKLKIICKQLEEYYFSENQVQCRVVVTQQGSECQNSKQHFWKLLNEYEKDLLDFVKTTTINSENADVILQFIFFSHFCGYHELVRNILDHTNRQNLQNLLVYSLGNYCSSNEIDKCELLRTSFVSTKTSLFGLTNKKTKECIIDSIFSKGENRFVFRFLKLFFNEEHDLSNIDIYSVFKSILNSVIVCKNDEANNKRRKTGTNTPISRYNNYKFNLREIICLSDHTKIRQFLLETILSVIFSETMPEQLQLLCPPLLEHEILNDEEMQTYMLEWFGKRDTATILQIFNSLSVVQQSLLNAMNSRSSLILIQSHSFKTKIMERFSSIFFSEEEILLKKIDSSNNDNELILPLLEEKTVHELVSLLECSMRHVGEDLSLGTLYSACCLIQRLCHDHNTSESELESLLQKIRLQLMVYVGYCVKEYCECYREAIHSTTTLTLPPPKIMRKDSIYGLLSLVNKIPGVFFDTSTGSTPSSDISMMPLPQTIAELLSKIYLFTKVLEYEGCCEVVKDLSEKILKLIDYSNTDLMNNYLTIDDIKEIFSAALNIVYCIVMEHEHPIKTPATKEQRDLIKTIASLFLKEEGLDISIAIVDFLNYLLYTIHKRIFKAVAPQALYFLCVLMNKILEKNQLQSLDCKTIYSIINFIGAIIEAHAHHFSSTLAQDTENKKTLCFLFIDECLKVVVYYYSQAIPLFEKVMKESNLSHLSRYDLIISITANSLLPFSYLRNLFFIISYEHSTVGIKLLAGMEKMNRMAVDFSNYLNSFISIASDANGANGGTNKIDINISVSLCKVIFGIFEQYIQAKDKNTLSRFENWPKFVDTTLQLFDPSLVTVLISSLRKVYYEIVDIDSVVWHLLEKLSLGDLSSHPYVHFLEVLEKTNEQGVNFMTKYNSVIVLERAFKNTTPLLLSQSRSDMIDTVLNFCKNHRVLYRLLGLVNVKAVADDLKEESLMNYFSYYESLLGTLYPLLSMIPMNEEYAMEFVSRSQVPKCLIVFLQNNQKHIIKKHPKLLACIFKLYEKSLQIFITFAKLNPTHQKLEETRNDLFSKTFVFIVKFCFERIQPANQQTFFWSRPDDEEREVPYSFVNILKAITDAATNTAIPIIATLFKDYLQTLKETNVKNILQNVELSSSMYQQKVKSILLKLSPDSNKPLTTTLPQIANSSNISASATLKAYSKFPSFAKPQNTDQAHSPMQQAPNAAQKQVATTGTSLVPKSSSPSNSGTTPPTTTVSDQISQFLHRLHDKYSVHLHESNDDLQPVNTMKLLFSL</sequence>
<feature type="compositionally biased region" description="Polar residues" evidence="1">
    <location>
        <begin position="1185"/>
        <end position="1211"/>
    </location>
</feature>
<protein>
    <submittedName>
        <fullName evidence="2">Uncharacterized protein</fullName>
    </submittedName>
</protein>
<organism evidence="2 3">
    <name type="scientific">Naegleria lovaniensis</name>
    <name type="common">Amoeba</name>
    <dbReference type="NCBI Taxonomy" id="51637"/>
    <lineage>
        <taxon>Eukaryota</taxon>
        <taxon>Discoba</taxon>
        <taxon>Heterolobosea</taxon>
        <taxon>Tetramitia</taxon>
        <taxon>Eutetramitia</taxon>
        <taxon>Vahlkampfiidae</taxon>
        <taxon>Naegleria</taxon>
    </lineage>
</organism>
<gene>
    <name evidence="2" type="ORF">C9374_002021</name>
</gene>
<dbReference type="AlphaFoldDB" id="A0AA88GRC1"/>
<dbReference type="Proteomes" id="UP000816034">
    <property type="component" value="Unassembled WGS sequence"/>
</dbReference>
<dbReference type="RefSeq" id="XP_044550978.1">
    <property type="nucleotide sequence ID" value="XM_044691394.1"/>
</dbReference>
<evidence type="ECO:0000313" key="2">
    <source>
        <dbReference type="EMBL" id="KAG2386986.1"/>
    </source>
</evidence>
<proteinExistence type="predicted"/>
<dbReference type="GeneID" id="68094477"/>